<accession>A0A1X7T8V7</accession>
<dbReference type="GO" id="GO:0003677">
    <property type="term" value="F:DNA binding"/>
    <property type="evidence" value="ECO:0007669"/>
    <property type="project" value="InterPro"/>
</dbReference>
<evidence type="ECO:0000259" key="8">
    <source>
        <dbReference type="Pfam" id="PF02892"/>
    </source>
</evidence>
<dbReference type="GO" id="GO:0005634">
    <property type="term" value="C:nucleus"/>
    <property type="evidence" value="ECO:0007669"/>
    <property type="project" value="UniProtKB-SubCell"/>
</dbReference>
<keyword evidence="3" id="KW-0863">Zinc-finger</keyword>
<organism evidence="9">
    <name type="scientific">Amphimedon queenslandica</name>
    <name type="common">Sponge</name>
    <dbReference type="NCBI Taxonomy" id="400682"/>
    <lineage>
        <taxon>Eukaryota</taxon>
        <taxon>Metazoa</taxon>
        <taxon>Porifera</taxon>
        <taxon>Demospongiae</taxon>
        <taxon>Heteroscleromorpha</taxon>
        <taxon>Haplosclerida</taxon>
        <taxon>Niphatidae</taxon>
        <taxon>Amphimedon</taxon>
    </lineage>
</organism>
<proteinExistence type="predicted"/>
<protein>
    <recommendedName>
        <fullName evidence="8">BED-type domain-containing protein</fullName>
    </recommendedName>
</protein>
<keyword evidence="6" id="KW-0804">Transcription</keyword>
<dbReference type="InParanoid" id="A0A1X7T8V7"/>
<feature type="domain" description="BED-type" evidence="8">
    <location>
        <begin position="2"/>
        <end position="32"/>
    </location>
</feature>
<dbReference type="PANTHER" id="PTHR46481:SF10">
    <property type="entry name" value="ZINC FINGER BED DOMAIN-CONTAINING PROTEIN 39"/>
    <property type="match status" value="1"/>
</dbReference>
<dbReference type="Pfam" id="PF02892">
    <property type="entry name" value="zf-BED"/>
    <property type="match status" value="1"/>
</dbReference>
<evidence type="ECO:0000256" key="4">
    <source>
        <dbReference type="ARBA" id="ARBA00022833"/>
    </source>
</evidence>
<sequence>DSKALCNKCGENISRGGKNKKGFNTTNLRKHFETLYLKEQEVQDAARSSKEATPSQPTLKSVLEDKKSFAFDHPNSCKIHKVIGEMIALDNEPFSTFKRDGFKRLMKVMEPQYTLPSNKYFSETLYQVYTQ</sequence>
<dbReference type="eggNOG" id="KOG1121">
    <property type="taxonomic scope" value="Eukaryota"/>
</dbReference>
<dbReference type="InterPro" id="IPR052035">
    <property type="entry name" value="ZnF_BED_domain_contain"/>
</dbReference>
<evidence type="ECO:0000256" key="2">
    <source>
        <dbReference type="ARBA" id="ARBA00022723"/>
    </source>
</evidence>
<evidence type="ECO:0000256" key="6">
    <source>
        <dbReference type="ARBA" id="ARBA00023163"/>
    </source>
</evidence>
<evidence type="ECO:0000313" key="9">
    <source>
        <dbReference type="EnsemblMetazoa" id="Aqu2.1.10853_001"/>
    </source>
</evidence>
<evidence type="ECO:0000256" key="3">
    <source>
        <dbReference type="ARBA" id="ARBA00022771"/>
    </source>
</evidence>
<dbReference type="GO" id="GO:0008270">
    <property type="term" value="F:zinc ion binding"/>
    <property type="evidence" value="ECO:0007669"/>
    <property type="project" value="UniProtKB-KW"/>
</dbReference>
<comment type="subcellular location">
    <subcellularLocation>
        <location evidence="1">Nucleus</location>
    </subcellularLocation>
</comment>
<keyword evidence="7" id="KW-0539">Nucleus</keyword>
<reference evidence="9" key="1">
    <citation type="submission" date="2017-05" db="UniProtKB">
        <authorList>
            <consortium name="EnsemblMetazoa"/>
        </authorList>
    </citation>
    <scope>IDENTIFICATION</scope>
</reference>
<keyword evidence="4" id="KW-0862">Zinc</keyword>
<evidence type="ECO:0000256" key="5">
    <source>
        <dbReference type="ARBA" id="ARBA00023015"/>
    </source>
</evidence>
<keyword evidence="5" id="KW-0805">Transcription regulation</keyword>
<dbReference type="AlphaFoldDB" id="A0A1X7T8V7"/>
<dbReference type="EnsemblMetazoa" id="Aqu2.1.10853_001">
    <property type="protein sequence ID" value="Aqu2.1.10853_001"/>
    <property type="gene ID" value="Aqu2.1.10853"/>
</dbReference>
<keyword evidence="2" id="KW-0479">Metal-binding</keyword>
<name>A0A1X7T8V7_AMPQE</name>
<evidence type="ECO:0000256" key="1">
    <source>
        <dbReference type="ARBA" id="ARBA00004123"/>
    </source>
</evidence>
<dbReference type="SUPFAM" id="SSF140996">
    <property type="entry name" value="Hermes dimerisation domain"/>
    <property type="match status" value="1"/>
</dbReference>
<evidence type="ECO:0000256" key="7">
    <source>
        <dbReference type="ARBA" id="ARBA00023242"/>
    </source>
</evidence>
<dbReference type="STRING" id="400682.A0A1X7T8V7"/>
<dbReference type="InterPro" id="IPR003656">
    <property type="entry name" value="Znf_BED"/>
</dbReference>
<dbReference type="PANTHER" id="PTHR46481">
    <property type="entry name" value="ZINC FINGER BED DOMAIN-CONTAINING PROTEIN 4"/>
    <property type="match status" value="1"/>
</dbReference>